<dbReference type="RefSeq" id="WP_039393890.1">
    <property type="nucleotide sequence ID" value="NZ_CABPRX010000009.1"/>
</dbReference>
<reference evidence="3 4" key="1">
    <citation type="submission" date="2017-06" db="EMBL/GenBank/DDBJ databases">
        <authorList>
            <consortium name="Pathogen Informatics"/>
        </authorList>
    </citation>
    <scope>NUCLEOTIDE SEQUENCE [LARGE SCALE GENOMIC DNA]</scope>
    <source>
        <strain evidence="3 4">NCTC13161</strain>
    </source>
</reference>
<protein>
    <submittedName>
        <fullName evidence="3">Putative colanic biosynthesis UDP-glucose lipid carrier transferase</fullName>
    </submittedName>
</protein>
<dbReference type="Proteomes" id="UP000215126">
    <property type="component" value="Chromosome 1"/>
</dbReference>
<proteinExistence type="inferred from homology"/>
<gene>
    <name evidence="3" type="primary">wcaJ_2</name>
    <name evidence="3" type="ORF">SAMEA4530655_04908</name>
</gene>
<evidence type="ECO:0000256" key="1">
    <source>
        <dbReference type="ARBA" id="ARBA00006464"/>
    </source>
</evidence>
<dbReference type="InterPro" id="IPR003362">
    <property type="entry name" value="Bact_transf"/>
</dbReference>
<sequence>MSSAKRLLDLAGSSAGLLVLSPVLLGIALAVKLDSPGPVFFRQERIGLQGVPFRIHKFRTMTVDMTGMARQITVGADRRITRVGYVLRKYKLDELAQLIDVFTGAMSLVGPRPEVPKYVAVYPSDVRDIVLSVKPGITDLASIEYRDESTLLGQSDDPERTYIEEVLPAKLRYCVEYAQRHSVWLDVRIILRTIKAIVT</sequence>
<evidence type="ECO:0000259" key="2">
    <source>
        <dbReference type="Pfam" id="PF02397"/>
    </source>
</evidence>
<keyword evidence="3" id="KW-0808">Transferase</keyword>
<dbReference type="AlphaFoldDB" id="A0A239T086"/>
<dbReference type="OrthoDB" id="9808602at2"/>
<name>A0A239T086_9BURK</name>
<comment type="similarity">
    <text evidence="1">Belongs to the bacterial sugar transferase family.</text>
</comment>
<dbReference type="Pfam" id="PF02397">
    <property type="entry name" value="Bac_transf"/>
    <property type="match status" value="1"/>
</dbReference>
<keyword evidence="4" id="KW-1185">Reference proteome</keyword>
<evidence type="ECO:0000313" key="3">
    <source>
        <dbReference type="EMBL" id="SNU90243.1"/>
    </source>
</evidence>
<organism evidence="3 4">
    <name type="scientific">Pandoraea sputorum</name>
    <dbReference type="NCBI Taxonomy" id="93222"/>
    <lineage>
        <taxon>Bacteria</taxon>
        <taxon>Pseudomonadati</taxon>
        <taxon>Pseudomonadota</taxon>
        <taxon>Betaproteobacteria</taxon>
        <taxon>Burkholderiales</taxon>
        <taxon>Burkholderiaceae</taxon>
        <taxon>Pandoraea</taxon>
    </lineage>
</organism>
<feature type="domain" description="Bacterial sugar transferase" evidence="2">
    <location>
        <begin position="5"/>
        <end position="198"/>
    </location>
</feature>
<dbReference type="GeneID" id="88097471"/>
<dbReference type="GO" id="GO:0016780">
    <property type="term" value="F:phosphotransferase activity, for other substituted phosphate groups"/>
    <property type="evidence" value="ECO:0007669"/>
    <property type="project" value="TreeGrafter"/>
</dbReference>
<accession>A0A239T086</accession>
<dbReference type="PANTHER" id="PTHR30576">
    <property type="entry name" value="COLANIC BIOSYNTHESIS UDP-GLUCOSE LIPID CARRIER TRANSFERASE"/>
    <property type="match status" value="1"/>
</dbReference>
<dbReference type="EMBL" id="LT906435">
    <property type="protein sequence ID" value="SNU90243.1"/>
    <property type="molecule type" value="Genomic_DNA"/>
</dbReference>
<evidence type="ECO:0000313" key="4">
    <source>
        <dbReference type="Proteomes" id="UP000215126"/>
    </source>
</evidence>
<dbReference type="STRING" id="93222.NA29_03335"/>
<dbReference type="KEGG" id="pspu:NA29_03335"/>
<dbReference type="PANTHER" id="PTHR30576:SF20">
    <property type="entry name" value="QUINOVOSAMINEPHOSPHOTRANSFERAE-RELATED"/>
    <property type="match status" value="1"/>
</dbReference>